<dbReference type="SMART" id="SM00422">
    <property type="entry name" value="HTH_MERR"/>
    <property type="match status" value="1"/>
</dbReference>
<dbReference type="Gene3D" id="1.10.1660.10">
    <property type="match status" value="1"/>
</dbReference>
<dbReference type="InterPro" id="IPR011256">
    <property type="entry name" value="Reg_factor_effector_dom_sf"/>
</dbReference>
<evidence type="ECO:0000256" key="4">
    <source>
        <dbReference type="ARBA" id="ARBA00023163"/>
    </source>
</evidence>
<keyword evidence="2" id="KW-0805">Transcription regulation</keyword>
<keyword evidence="4" id="KW-0804">Transcription</keyword>
<dbReference type="InterPro" id="IPR029442">
    <property type="entry name" value="GyrI-like"/>
</dbReference>
<evidence type="ECO:0000256" key="3">
    <source>
        <dbReference type="ARBA" id="ARBA00023125"/>
    </source>
</evidence>
<dbReference type="InterPro" id="IPR009061">
    <property type="entry name" value="DNA-bd_dom_put_sf"/>
</dbReference>
<dbReference type="GO" id="GO:0003700">
    <property type="term" value="F:DNA-binding transcription factor activity"/>
    <property type="evidence" value="ECO:0007669"/>
    <property type="project" value="InterPro"/>
</dbReference>
<dbReference type="Pfam" id="PF06445">
    <property type="entry name" value="GyrI-like"/>
    <property type="match status" value="1"/>
</dbReference>
<keyword evidence="8" id="KW-1185">Reference proteome</keyword>
<evidence type="ECO:0000256" key="1">
    <source>
        <dbReference type="ARBA" id="ARBA00022491"/>
    </source>
</evidence>
<dbReference type="InterPro" id="IPR000551">
    <property type="entry name" value="MerR-type_HTH_dom"/>
</dbReference>
<dbReference type="Gene3D" id="3.20.80.10">
    <property type="entry name" value="Regulatory factor, effector binding domain"/>
    <property type="match status" value="1"/>
</dbReference>
<dbReference type="CDD" id="cd01107">
    <property type="entry name" value="HTH_BmrR"/>
    <property type="match status" value="1"/>
</dbReference>
<feature type="coiled-coil region" evidence="5">
    <location>
        <begin position="79"/>
        <end position="113"/>
    </location>
</feature>
<evidence type="ECO:0000313" key="7">
    <source>
        <dbReference type="EMBL" id="SNS05751.1"/>
    </source>
</evidence>
<dbReference type="AlphaFoldDB" id="A0A239BDW3"/>
<feature type="domain" description="HTH merR-type" evidence="6">
    <location>
        <begin position="1"/>
        <end position="72"/>
    </location>
</feature>
<dbReference type="PROSITE" id="PS50937">
    <property type="entry name" value="HTH_MERR_2"/>
    <property type="match status" value="1"/>
</dbReference>
<dbReference type="Proteomes" id="UP000198304">
    <property type="component" value="Unassembled WGS sequence"/>
</dbReference>
<accession>A0A239BDW3</accession>
<proteinExistence type="predicted"/>
<protein>
    <submittedName>
        <fullName evidence="7">DNA-binding transcriptional regulator, MerR family</fullName>
    </submittedName>
</protein>
<gene>
    <name evidence="7" type="ORF">SAMN05446037_1003181</name>
</gene>
<evidence type="ECO:0000259" key="6">
    <source>
        <dbReference type="PROSITE" id="PS50937"/>
    </source>
</evidence>
<dbReference type="PANTHER" id="PTHR30204:SF69">
    <property type="entry name" value="MERR-FAMILY TRANSCRIPTIONAL REGULATOR"/>
    <property type="match status" value="1"/>
</dbReference>
<evidence type="ECO:0000256" key="5">
    <source>
        <dbReference type="SAM" id="Coils"/>
    </source>
</evidence>
<keyword evidence="5" id="KW-0175">Coiled coil</keyword>
<dbReference type="RefSeq" id="WP_089281663.1">
    <property type="nucleotide sequence ID" value="NZ_FZOJ01000003.1"/>
</dbReference>
<evidence type="ECO:0000313" key="8">
    <source>
        <dbReference type="Proteomes" id="UP000198304"/>
    </source>
</evidence>
<dbReference type="SUPFAM" id="SSF55136">
    <property type="entry name" value="Probable bacterial effector-binding domain"/>
    <property type="match status" value="1"/>
</dbReference>
<dbReference type="SUPFAM" id="SSF46955">
    <property type="entry name" value="Putative DNA-binding domain"/>
    <property type="match status" value="1"/>
</dbReference>
<dbReference type="PANTHER" id="PTHR30204">
    <property type="entry name" value="REDOX-CYCLING DRUG-SENSING TRANSCRIPTIONAL ACTIVATOR SOXR"/>
    <property type="match status" value="1"/>
</dbReference>
<dbReference type="OrthoDB" id="9773308at2"/>
<keyword evidence="1" id="KW-0678">Repressor</keyword>
<reference evidence="7 8" key="1">
    <citation type="submission" date="2017-06" db="EMBL/GenBank/DDBJ databases">
        <authorList>
            <person name="Kim H.J."/>
            <person name="Triplett B.A."/>
        </authorList>
    </citation>
    <scope>NUCLEOTIDE SEQUENCE [LARGE SCALE GENOMIC DNA]</scope>
    <source>
        <strain evidence="7 8">SCA</strain>
    </source>
</reference>
<sequence length="269" mass="31689">MKILVGEMARLHNVSTQTLRYYDKIGLLQPKYIDKENGYRYYTIEQFAHLDSIILLKKIGVPLKKIKEYFASRDVEGMLELLKTKESLLQKEIKVLRRKCKDIQNKINRIETYRRKEDFHQCKVKYIPFRQIAYLDFGKKGNLVDFEYGLKELSSLVGEEAYHFQCMIAGILSREQVLKGEYYYWENVGILFEEEVLQSDAKVLPKGEYATITFKGNVERGVKDYEKLIKWIKEKGYKIIGDGLLLTITDSSYSEFEDEFIIEIQIPVK</sequence>
<keyword evidence="3 7" id="KW-0238">DNA-binding</keyword>
<organism evidence="7 8">
    <name type="scientific">Anaerovirgula multivorans</name>
    <dbReference type="NCBI Taxonomy" id="312168"/>
    <lineage>
        <taxon>Bacteria</taxon>
        <taxon>Bacillati</taxon>
        <taxon>Bacillota</taxon>
        <taxon>Clostridia</taxon>
        <taxon>Peptostreptococcales</taxon>
        <taxon>Natronincolaceae</taxon>
        <taxon>Anaerovirgula</taxon>
    </lineage>
</organism>
<name>A0A239BDW3_9FIRM</name>
<dbReference type="InterPro" id="IPR047057">
    <property type="entry name" value="MerR_fam"/>
</dbReference>
<evidence type="ECO:0000256" key="2">
    <source>
        <dbReference type="ARBA" id="ARBA00023015"/>
    </source>
</evidence>
<dbReference type="GO" id="GO:0003677">
    <property type="term" value="F:DNA binding"/>
    <property type="evidence" value="ECO:0007669"/>
    <property type="project" value="UniProtKB-KW"/>
</dbReference>
<dbReference type="EMBL" id="FZOJ01000003">
    <property type="protein sequence ID" value="SNS05751.1"/>
    <property type="molecule type" value="Genomic_DNA"/>
</dbReference>
<dbReference type="Pfam" id="PF13411">
    <property type="entry name" value="MerR_1"/>
    <property type="match status" value="1"/>
</dbReference>